<organism evidence="2 3">
    <name type="scientific">Silurus asotus</name>
    <name type="common">Amur catfish</name>
    <name type="synonym">Parasilurus asotus</name>
    <dbReference type="NCBI Taxonomy" id="30991"/>
    <lineage>
        <taxon>Eukaryota</taxon>
        <taxon>Metazoa</taxon>
        <taxon>Chordata</taxon>
        <taxon>Craniata</taxon>
        <taxon>Vertebrata</taxon>
        <taxon>Euteleostomi</taxon>
        <taxon>Actinopterygii</taxon>
        <taxon>Neopterygii</taxon>
        <taxon>Teleostei</taxon>
        <taxon>Ostariophysi</taxon>
        <taxon>Siluriformes</taxon>
        <taxon>Siluridae</taxon>
        <taxon>Silurus</taxon>
    </lineage>
</organism>
<dbReference type="Proteomes" id="UP001205998">
    <property type="component" value="Unassembled WGS sequence"/>
</dbReference>
<sequence>CNNIRSTKMATSLLRLGRLGLLKCHGQDGWGSLRTPLTAAFCTKADAPKKAAKKAQSKTSEAPDERAALLAYKTAVAFPTRLSTPGFLSHGVALGEHEQSTDPVTGESAAAAGHPAAGAKPTPSTPQMSSEASIEETVIAVDAKQTESTKDEPESAVGAAADTTLITETATEKEVISLTKADMEAPKSKVAPKDDDTTSSSSSSSDSDSDSDSDDEKPDKTEEIASVIQTEPKAGQKGMPSDGSEVSSLDMKIGAGSERETKEPIKGQPKVTKIMSKPTPEEVLAPSTSVSSEEVIDPAPVICTAESVKVQSESIPGKEAGVEVKSSEVSDALSEPPTKAAQDISAKPTLDVVLDSATEVASEPEIKAAPEPAECVDAAEELVDSAPIITDAEEVRAEPEATAAHEEAAAAPAAPAPEPEPFDNTTYKNLQHHNYNTYTFVDMDVEMAKHRLPQPSTGRHSPR</sequence>
<accession>A0AAD5AMR8</accession>
<dbReference type="InterPro" id="IPR026193">
    <property type="entry name" value="NDUFV3"/>
</dbReference>
<gene>
    <name evidence="2" type="ORF">C0J50_21793</name>
</gene>
<protein>
    <submittedName>
        <fullName evidence="2">NADH dehydrogenase [ubiquinone] flavoprotein 3, mitochondrial isoform X3</fullName>
    </submittedName>
</protein>
<name>A0AAD5AMR8_SILAS</name>
<dbReference type="GO" id="GO:0045271">
    <property type="term" value="C:respiratory chain complex I"/>
    <property type="evidence" value="ECO:0007669"/>
    <property type="project" value="InterPro"/>
</dbReference>
<dbReference type="EMBL" id="MU551688">
    <property type="protein sequence ID" value="KAI5618594.1"/>
    <property type="molecule type" value="Genomic_DNA"/>
</dbReference>
<feature type="compositionally biased region" description="Basic and acidic residues" evidence="1">
    <location>
        <begin position="396"/>
        <end position="408"/>
    </location>
</feature>
<feature type="compositionally biased region" description="Low complexity" evidence="1">
    <location>
        <begin position="109"/>
        <end position="119"/>
    </location>
</feature>
<comment type="caution">
    <text evidence="2">The sequence shown here is derived from an EMBL/GenBank/DDBJ whole genome shotgun (WGS) entry which is preliminary data.</text>
</comment>
<feature type="compositionally biased region" description="Basic and acidic residues" evidence="1">
    <location>
        <begin position="170"/>
        <end position="196"/>
    </location>
</feature>
<dbReference type="PANTHER" id="PTHR17117:SF3">
    <property type="entry name" value="NADH DEHYDROGENASE [UBIQUINONE] FLAVOPROTEIN 3, MITOCHONDRIAL"/>
    <property type="match status" value="1"/>
</dbReference>
<feature type="non-terminal residue" evidence="2">
    <location>
        <position position="1"/>
    </location>
</feature>
<proteinExistence type="predicted"/>
<feature type="region of interest" description="Disordered" evidence="1">
    <location>
        <begin position="145"/>
        <end position="294"/>
    </location>
</feature>
<dbReference type="GO" id="GO:0042775">
    <property type="term" value="P:mitochondrial ATP synthesis coupled electron transport"/>
    <property type="evidence" value="ECO:0007669"/>
    <property type="project" value="TreeGrafter"/>
</dbReference>
<feature type="region of interest" description="Disordered" evidence="1">
    <location>
        <begin position="396"/>
        <end position="428"/>
    </location>
</feature>
<feature type="region of interest" description="Disordered" evidence="1">
    <location>
        <begin position="97"/>
        <end position="133"/>
    </location>
</feature>
<feature type="region of interest" description="Disordered" evidence="1">
    <location>
        <begin position="313"/>
        <end position="343"/>
    </location>
</feature>
<dbReference type="Pfam" id="PF15880">
    <property type="entry name" value="NDUFV3"/>
    <property type="match status" value="1"/>
</dbReference>
<evidence type="ECO:0000256" key="1">
    <source>
        <dbReference type="SAM" id="MobiDB-lite"/>
    </source>
</evidence>
<reference evidence="2" key="1">
    <citation type="submission" date="2018-07" db="EMBL/GenBank/DDBJ databases">
        <title>Comparative genomics of catfishes provides insights into carnivory and benthic adaptation.</title>
        <authorList>
            <person name="Zhang Y."/>
            <person name="Wang D."/>
            <person name="Peng Z."/>
            <person name="Zheng S."/>
            <person name="Shao F."/>
            <person name="Tao W."/>
        </authorList>
    </citation>
    <scope>NUCLEOTIDE SEQUENCE</scope>
    <source>
        <strain evidence="2">Chongqing</strain>
    </source>
</reference>
<dbReference type="AlphaFoldDB" id="A0AAD5AMR8"/>
<feature type="compositionally biased region" description="Acidic residues" evidence="1">
    <location>
        <begin position="207"/>
        <end position="216"/>
    </location>
</feature>
<keyword evidence="3" id="KW-1185">Reference proteome</keyword>
<dbReference type="PANTHER" id="PTHR17117">
    <property type="entry name" value="NADH-UBIQUINONE OXIDOREDUCTASE"/>
    <property type="match status" value="1"/>
</dbReference>
<evidence type="ECO:0000313" key="3">
    <source>
        <dbReference type="Proteomes" id="UP001205998"/>
    </source>
</evidence>
<dbReference type="GO" id="GO:0005739">
    <property type="term" value="C:mitochondrion"/>
    <property type="evidence" value="ECO:0007669"/>
    <property type="project" value="InterPro"/>
</dbReference>
<evidence type="ECO:0000313" key="2">
    <source>
        <dbReference type="EMBL" id="KAI5618594.1"/>
    </source>
</evidence>
<feature type="non-terminal residue" evidence="2">
    <location>
        <position position="463"/>
    </location>
</feature>